<organism evidence="2 3">
    <name type="scientific">Sporomusa termitida</name>
    <dbReference type="NCBI Taxonomy" id="2377"/>
    <lineage>
        <taxon>Bacteria</taxon>
        <taxon>Bacillati</taxon>
        <taxon>Bacillota</taxon>
        <taxon>Negativicutes</taxon>
        <taxon>Selenomonadales</taxon>
        <taxon>Sporomusaceae</taxon>
        <taxon>Sporomusa</taxon>
    </lineage>
</organism>
<evidence type="ECO:0000313" key="3">
    <source>
        <dbReference type="Proteomes" id="UP000320776"/>
    </source>
</evidence>
<protein>
    <submittedName>
        <fullName evidence="2">Uncharacterized protein</fullName>
    </submittedName>
</protein>
<dbReference type="Proteomes" id="UP000320776">
    <property type="component" value="Chromosome"/>
</dbReference>
<dbReference type="OrthoDB" id="9800808at2"/>
<evidence type="ECO:0000313" key="2">
    <source>
        <dbReference type="EMBL" id="QDR82229.1"/>
    </source>
</evidence>
<accession>A0A517DXZ8</accession>
<keyword evidence="3" id="KW-1185">Reference proteome</keyword>
<proteinExistence type="predicted"/>
<feature type="signal peptide" evidence="1">
    <location>
        <begin position="1"/>
        <end position="18"/>
    </location>
</feature>
<dbReference type="EMBL" id="CP036259">
    <property type="protein sequence ID" value="QDR82229.1"/>
    <property type="molecule type" value="Genomic_DNA"/>
</dbReference>
<name>A0A517DXZ8_9FIRM</name>
<sequence>MAGALLAKLSLPAAMQLAADFVVTAIEATFAAGTPIREGVLLESVLPWLGQERAGRRRELVLKPKNPRPLGRRVAKKIQ</sequence>
<reference evidence="2 3" key="1">
    <citation type="submission" date="2019-02" db="EMBL/GenBank/DDBJ databases">
        <title>Closed genome of Sporomusa termitida DSM 4440.</title>
        <authorList>
            <person name="Poehlein A."/>
            <person name="Daniel R."/>
        </authorList>
    </citation>
    <scope>NUCLEOTIDE SEQUENCE [LARGE SCALE GENOMIC DNA]</scope>
    <source>
        <strain evidence="2 3">DSM 4440</strain>
    </source>
</reference>
<dbReference type="RefSeq" id="WP_144351637.1">
    <property type="nucleotide sequence ID" value="NZ_CP036259.1"/>
</dbReference>
<evidence type="ECO:0000256" key="1">
    <source>
        <dbReference type="SAM" id="SignalP"/>
    </source>
</evidence>
<dbReference type="AlphaFoldDB" id="A0A517DXZ8"/>
<gene>
    <name evidence="2" type="ORF">SPTER_36530</name>
</gene>
<dbReference type="KEGG" id="sted:SPTER_36530"/>
<keyword evidence="1" id="KW-0732">Signal</keyword>
<feature type="chain" id="PRO_5038391303" evidence="1">
    <location>
        <begin position="19"/>
        <end position="79"/>
    </location>
</feature>